<protein>
    <submittedName>
        <fullName evidence="1">Uncharacterized protein</fullName>
    </submittedName>
</protein>
<dbReference type="AlphaFoldDB" id="A0A423CZ69"/>
<dbReference type="Proteomes" id="UP000285286">
    <property type="component" value="Unassembled WGS sequence"/>
</dbReference>
<gene>
    <name evidence="1" type="ORF">BHU25_22130</name>
</gene>
<dbReference type="EMBL" id="MOAM01000035">
    <property type="protein sequence ID" value="ROL64581.1"/>
    <property type="molecule type" value="Genomic_DNA"/>
</dbReference>
<organism evidence="1 2">
    <name type="scientific">Pseudomonas vranovensis</name>
    <dbReference type="NCBI Taxonomy" id="321661"/>
    <lineage>
        <taxon>Bacteria</taxon>
        <taxon>Pseudomonadati</taxon>
        <taxon>Pseudomonadota</taxon>
        <taxon>Gammaproteobacteria</taxon>
        <taxon>Pseudomonadales</taxon>
        <taxon>Pseudomonadaceae</taxon>
        <taxon>Pseudomonas</taxon>
    </lineage>
</organism>
<keyword evidence="2" id="KW-1185">Reference proteome</keyword>
<dbReference type="RefSeq" id="WP_123567444.1">
    <property type="nucleotide sequence ID" value="NZ_MOAM01000035.1"/>
</dbReference>
<evidence type="ECO:0000313" key="1">
    <source>
        <dbReference type="EMBL" id="ROL64581.1"/>
    </source>
</evidence>
<accession>A0A423CZ69</accession>
<sequence length="89" mass="9669">MHPAMQARVDGLADLRARTTLATADFCALTGRPAPAQNVRYQVVTKGKAYHIVEVCTGKTKGFCFSYRAAINFAHAMEAAATRKLVGRQ</sequence>
<evidence type="ECO:0000313" key="2">
    <source>
        <dbReference type="Proteomes" id="UP000285286"/>
    </source>
</evidence>
<proteinExistence type="predicted"/>
<comment type="caution">
    <text evidence="1">The sequence shown here is derived from an EMBL/GenBank/DDBJ whole genome shotgun (WGS) entry which is preliminary data.</text>
</comment>
<reference evidence="1 2" key="1">
    <citation type="submission" date="2016-10" db="EMBL/GenBank/DDBJ databases">
        <title>Comparative genome analysis of multiple Pseudomonas spp. focuses on biocontrol and plant growth promoting traits.</title>
        <authorList>
            <person name="Tao X.-Y."/>
            <person name="Taylor C.G."/>
        </authorList>
    </citation>
    <scope>NUCLEOTIDE SEQUENCE [LARGE SCALE GENOMIC DNA]</scope>
    <source>
        <strain evidence="1 2">15D11</strain>
    </source>
</reference>
<name>A0A423CZ69_9PSED</name>